<dbReference type="Proteomes" id="UP001284901">
    <property type="component" value="Unassembled WGS sequence"/>
</dbReference>
<feature type="compositionally biased region" description="Low complexity" evidence="3">
    <location>
        <begin position="142"/>
        <end position="160"/>
    </location>
</feature>
<evidence type="ECO:0000313" key="5">
    <source>
        <dbReference type="EMBL" id="MDY5140789.1"/>
    </source>
</evidence>
<dbReference type="GeneID" id="92813793"/>
<dbReference type="EMBL" id="JAWNFY010000015">
    <property type="protein sequence ID" value="MDY5146595.1"/>
    <property type="molecule type" value="Genomic_DNA"/>
</dbReference>
<dbReference type="Gene3D" id="2.60.40.790">
    <property type="match status" value="1"/>
</dbReference>
<dbReference type="PANTHER" id="PTHR45640">
    <property type="entry name" value="HEAT SHOCK PROTEIN HSP-12.2-RELATED"/>
    <property type="match status" value="1"/>
</dbReference>
<dbReference type="AlphaFoldDB" id="A0AAW9HG61"/>
<evidence type="ECO:0000259" key="4">
    <source>
        <dbReference type="PROSITE" id="PS01031"/>
    </source>
</evidence>
<reference evidence="5 7" key="1">
    <citation type="submission" date="2023-10" db="EMBL/GenBank/DDBJ databases">
        <title>Whole Genome based description of the genera Actinobaculum and Actinotignum reveals a complex phylogenetic relationship within the species included in the genus Actinotignum.</title>
        <authorList>
            <person name="Jensen C.S."/>
            <person name="Dargis R."/>
            <person name="Kemp M."/>
            <person name="Christensen J.J."/>
        </authorList>
    </citation>
    <scope>NUCLEOTIDE SEQUENCE</scope>
    <source>
        <strain evidence="6 7">SLA_B089</strain>
        <strain evidence="5">SLA_B245</strain>
    </source>
</reference>
<organism evidence="5 8">
    <name type="scientific">Actinotignum timonense</name>
    <dbReference type="NCBI Taxonomy" id="1870995"/>
    <lineage>
        <taxon>Bacteria</taxon>
        <taxon>Bacillati</taxon>
        <taxon>Actinomycetota</taxon>
        <taxon>Actinomycetes</taxon>
        <taxon>Actinomycetales</taxon>
        <taxon>Actinomycetaceae</taxon>
        <taxon>Actinotignum</taxon>
    </lineage>
</organism>
<proteinExistence type="inferred from homology"/>
<sequence length="160" mass="17229">MAYDIDRTVSNAVDRFLSPFDGFFAVPTRMVNGRRSDLENLALQYRSQLKQTEDGYEVLFDVPGFAPEDIDLNVYPDHITLKASQEEEIEGGTRTRSVSRSLGFDQAVDTTTVDADLSDGVLTVSVKTTAGSQGRKVQIGSAKPASAEPAAEAPAETPAA</sequence>
<gene>
    <name evidence="5" type="ORF">R6G74_05615</name>
    <name evidence="6" type="ORF">R6P33_06130</name>
</gene>
<dbReference type="GO" id="GO:0009408">
    <property type="term" value="P:response to heat"/>
    <property type="evidence" value="ECO:0007669"/>
    <property type="project" value="TreeGrafter"/>
</dbReference>
<dbReference type="GO" id="GO:0042026">
    <property type="term" value="P:protein refolding"/>
    <property type="evidence" value="ECO:0007669"/>
    <property type="project" value="TreeGrafter"/>
</dbReference>
<dbReference type="SUPFAM" id="SSF49764">
    <property type="entry name" value="HSP20-like chaperones"/>
    <property type="match status" value="1"/>
</dbReference>
<dbReference type="InterPro" id="IPR001436">
    <property type="entry name" value="Alpha-crystallin/sHSP_animal"/>
</dbReference>
<evidence type="ECO:0000313" key="6">
    <source>
        <dbReference type="EMBL" id="MDY5146595.1"/>
    </source>
</evidence>
<dbReference type="PANTHER" id="PTHR45640:SF26">
    <property type="entry name" value="RE23625P"/>
    <property type="match status" value="1"/>
</dbReference>
<dbReference type="Proteomes" id="UP001288320">
    <property type="component" value="Unassembled WGS sequence"/>
</dbReference>
<dbReference type="Pfam" id="PF00011">
    <property type="entry name" value="HSP20"/>
    <property type="match status" value="1"/>
</dbReference>
<evidence type="ECO:0000313" key="8">
    <source>
        <dbReference type="Proteomes" id="UP001288320"/>
    </source>
</evidence>
<keyword evidence="7" id="KW-1185">Reference proteome</keyword>
<evidence type="ECO:0000313" key="7">
    <source>
        <dbReference type="Proteomes" id="UP001284901"/>
    </source>
</evidence>
<accession>A0AAW9HG61</accession>
<feature type="region of interest" description="Disordered" evidence="3">
    <location>
        <begin position="130"/>
        <end position="160"/>
    </location>
</feature>
<name>A0AAW9HG61_9ACTO</name>
<dbReference type="EMBL" id="JAWNFV010000010">
    <property type="protein sequence ID" value="MDY5140789.1"/>
    <property type="molecule type" value="Genomic_DNA"/>
</dbReference>
<comment type="caution">
    <text evidence="5">The sequence shown here is derived from an EMBL/GenBank/DDBJ whole genome shotgun (WGS) entry which is preliminary data.</text>
</comment>
<dbReference type="GO" id="GO:0051082">
    <property type="term" value="F:unfolded protein binding"/>
    <property type="evidence" value="ECO:0007669"/>
    <property type="project" value="TreeGrafter"/>
</dbReference>
<evidence type="ECO:0000256" key="3">
    <source>
        <dbReference type="SAM" id="MobiDB-lite"/>
    </source>
</evidence>
<dbReference type="CDD" id="cd00298">
    <property type="entry name" value="ACD_sHsps_p23-like"/>
    <property type="match status" value="1"/>
</dbReference>
<evidence type="ECO:0000256" key="1">
    <source>
        <dbReference type="PROSITE-ProRule" id="PRU00285"/>
    </source>
</evidence>
<dbReference type="InterPro" id="IPR002068">
    <property type="entry name" value="A-crystallin/Hsp20_dom"/>
</dbReference>
<dbReference type="PROSITE" id="PS01031">
    <property type="entry name" value="SHSP"/>
    <property type="match status" value="1"/>
</dbReference>
<dbReference type="GO" id="GO:0005737">
    <property type="term" value="C:cytoplasm"/>
    <property type="evidence" value="ECO:0007669"/>
    <property type="project" value="TreeGrafter"/>
</dbReference>
<protein>
    <submittedName>
        <fullName evidence="5">Hsp20 family protein</fullName>
    </submittedName>
</protein>
<dbReference type="RefSeq" id="WP_087071079.1">
    <property type="nucleotide sequence ID" value="NZ_CAUPFC010000006.1"/>
</dbReference>
<comment type="similarity">
    <text evidence="1 2">Belongs to the small heat shock protein (HSP20) family.</text>
</comment>
<evidence type="ECO:0000256" key="2">
    <source>
        <dbReference type="RuleBase" id="RU003616"/>
    </source>
</evidence>
<dbReference type="InterPro" id="IPR008978">
    <property type="entry name" value="HSP20-like_chaperone"/>
</dbReference>
<feature type="domain" description="SHSP" evidence="4">
    <location>
        <begin position="36"/>
        <end position="142"/>
    </location>
</feature>